<name>A0A067SE20_GALM3</name>
<proteinExistence type="predicted"/>
<organism evidence="2 3">
    <name type="scientific">Galerina marginata (strain CBS 339.88)</name>
    <dbReference type="NCBI Taxonomy" id="685588"/>
    <lineage>
        <taxon>Eukaryota</taxon>
        <taxon>Fungi</taxon>
        <taxon>Dikarya</taxon>
        <taxon>Basidiomycota</taxon>
        <taxon>Agaricomycotina</taxon>
        <taxon>Agaricomycetes</taxon>
        <taxon>Agaricomycetidae</taxon>
        <taxon>Agaricales</taxon>
        <taxon>Agaricineae</taxon>
        <taxon>Strophariaceae</taxon>
        <taxon>Galerina</taxon>
    </lineage>
</organism>
<accession>A0A067SE20</accession>
<feature type="region of interest" description="Disordered" evidence="1">
    <location>
        <begin position="375"/>
        <end position="404"/>
    </location>
</feature>
<dbReference type="AlphaFoldDB" id="A0A067SE20"/>
<keyword evidence="3" id="KW-1185">Reference proteome</keyword>
<protein>
    <submittedName>
        <fullName evidence="2">Uncharacterized protein</fullName>
    </submittedName>
</protein>
<reference evidence="3" key="1">
    <citation type="journal article" date="2014" name="Proc. Natl. Acad. Sci. U.S.A.">
        <title>Extensive sampling of basidiomycete genomes demonstrates inadequacy of the white-rot/brown-rot paradigm for wood decay fungi.</title>
        <authorList>
            <person name="Riley R."/>
            <person name="Salamov A.A."/>
            <person name="Brown D.W."/>
            <person name="Nagy L.G."/>
            <person name="Floudas D."/>
            <person name="Held B.W."/>
            <person name="Levasseur A."/>
            <person name="Lombard V."/>
            <person name="Morin E."/>
            <person name="Otillar R."/>
            <person name="Lindquist E.A."/>
            <person name="Sun H."/>
            <person name="LaButti K.M."/>
            <person name="Schmutz J."/>
            <person name="Jabbour D."/>
            <person name="Luo H."/>
            <person name="Baker S.E."/>
            <person name="Pisabarro A.G."/>
            <person name="Walton J.D."/>
            <person name="Blanchette R.A."/>
            <person name="Henrissat B."/>
            <person name="Martin F."/>
            <person name="Cullen D."/>
            <person name="Hibbett D.S."/>
            <person name="Grigoriev I.V."/>
        </authorList>
    </citation>
    <scope>NUCLEOTIDE SEQUENCE [LARGE SCALE GENOMIC DNA]</scope>
    <source>
        <strain evidence="3">CBS 339.88</strain>
    </source>
</reference>
<evidence type="ECO:0000313" key="3">
    <source>
        <dbReference type="Proteomes" id="UP000027222"/>
    </source>
</evidence>
<evidence type="ECO:0000256" key="1">
    <source>
        <dbReference type="SAM" id="MobiDB-lite"/>
    </source>
</evidence>
<feature type="compositionally biased region" description="Polar residues" evidence="1">
    <location>
        <begin position="377"/>
        <end position="393"/>
    </location>
</feature>
<sequence length="404" mass="45101">MSTVNFLPCILQDRMWLLVNGNGDNKDIKNGLYPLPGGNMSLSKRGSKPKAEYHWALTFHIFGDDADYQEAITAAVTVGKHLQTAIRNIINEMGETGAGLTAEDQIDMSIDSAVTSVWTRVKEKHPWFWVFKSFISSRPNLIQTGVGNNSTGYNVGDKRQKAAAGSEQSKKKIKLKVNDKQPTAPWAGKSTVSTVTSSTQKKSKTGVEKFSEIVFKEEETTQKILNLKKTKAKGVTEKVIAKVKSKADVEMNRDKLKADLASKKLANKLEEKKLKFEYKFRMAELQARAQAPAHTTHQVLHHQDPVHSELPPARTQAPVHTHQVLHHQHPVHSAHTFAFLGTSSVQSVQSHPLYENTAGRQSMTEELNHKDLPYDSMTYNQVNHGDNYNQEGSGTRGRYVPPKL</sequence>
<dbReference type="EMBL" id="KL142429">
    <property type="protein sequence ID" value="KDR65954.1"/>
    <property type="molecule type" value="Genomic_DNA"/>
</dbReference>
<gene>
    <name evidence="2" type="ORF">GALMADRAFT_217266</name>
</gene>
<dbReference type="Proteomes" id="UP000027222">
    <property type="component" value="Unassembled WGS sequence"/>
</dbReference>
<evidence type="ECO:0000313" key="2">
    <source>
        <dbReference type="EMBL" id="KDR65954.1"/>
    </source>
</evidence>
<dbReference type="OrthoDB" id="3269701at2759"/>
<dbReference type="HOGENOM" id="CLU_696573_0_0_1"/>